<dbReference type="RefSeq" id="WP_220165015.1">
    <property type="nucleotide sequence ID" value="NZ_CP080507.1"/>
</dbReference>
<reference evidence="2" key="1">
    <citation type="submission" date="2021-08" db="EMBL/GenBank/DDBJ databases">
        <title>Genome of a novel bacterium of the phylum Verrucomicrobia, Oleiharenicola sp. KSB-15.</title>
        <authorList>
            <person name="Chung J.-H."/>
            <person name="Ahn J.-H."/>
            <person name="Yoon Y."/>
            <person name="Kim D.-Y."/>
            <person name="An S.-H."/>
            <person name="Park I."/>
            <person name="Yeon J."/>
        </authorList>
    </citation>
    <scope>NUCLEOTIDE SEQUENCE</scope>
    <source>
        <strain evidence="2">KSB-15</strain>
    </source>
</reference>
<keyword evidence="1" id="KW-1133">Transmembrane helix</keyword>
<proteinExistence type="predicted"/>
<dbReference type="EMBL" id="CP080507">
    <property type="protein sequence ID" value="QYM80192.1"/>
    <property type="molecule type" value="Genomic_DNA"/>
</dbReference>
<feature type="transmembrane region" description="Helical" evidence="1">
    <location>
        <begin position="7"/>
        <end position="27"/>
    </location>
</feature>
<accession>A0A8F9TZ51</accession>
<gene>
    <name evidence="2" type="ORF">K0B96_06140</name>
</gene>
<evidence type="ECO:0000256" key="1">
    <source>
        <dbReference type="SAM" id="Phobius"/>
    </source>
</evidence>
<protein>
    <submittedName>
        <fullName evidence="2">DUF2153 domain-containing protein</fullName>
    </submittedName>
</protein>
<keyword evidence="1" id="KW-0812">Transmembrane</keyword>
<evidence type="ECO:0000313" key="3">
    <source>
        <dbReference type="Proteomes" id="UP000825051"/>
    </source>
</evidence>
<keyword evidence="3" id="KW-1185">Reference proteome</keyword>
<dbReference type="KEGG" id="ole:K0B96_06140"/>
<evidence type="ECO:0000313" key="2">
    <source>
        <dbReference type="EMBL" id="QYM80192.1"/>
    </source>
</evidence>
<organism evidence="2 3">
    <name type="scientific">Horticoccus luteus</name>
    <dbReference type="NCBI Taxonomy" id="2862869"/>
    <lineage>
        <taxon>Bacteria</taxon>
        <taxon>Pseudomonadati</taxon>
        <taxon>Verrucomicrobiota</taxon>
        <taxon>Opitutia</taxon>
        <taxon>Opitutales</taxon>
        <taxon>Opitutaceae</taxon>
        <taxon>Horticoccus</taxon>
    </lineage>
</organism>
<name>A0A8F9TZ51_9BACT</name>
<keyword evidence="1" id="KW-0472">Membrane</keyword>
<dbReference type="AlphaFoldDB" id="A0A8F9TZ51"/>
<sequence length="245" mass="27849">MKTRDHALIKLINLFVLYIILVGLLMANCWGAQENDTNRYHALVRDKKFDEALIFVSGILHDESADRSTWLRREGYVLALQGQLAPAVTALQEAFSVNHDIEGVPALVWALIATGRAVEVDDLLKEIKSYDRDTRKILLAYCLVRADRAKILFEQIVSNMTKEELMESPELMRLIALWRLKIEHKSEYKELICRDDSASNNIEMYGTEKAIRVYNVDGVGEVTVVAWFAAGVDGETVTFDLTIRM</sequence>
<dbReference type="Proteomes" id="UP000825051">
    <property type="component" value="Chromosome"/>
</dbReference>